<dbReference type="AlphaFoldDB" id="A0A173TKI9"/>
<dbReference type="PROSITE" id="PS51257">
    <property type="entry name" value="PROKAR_LIPOPROTEIN"/>
    <property type="match status" value="1"/>
</dbReference>
<proteinExistence type="predicted"/>
<sequence length="289" mass="33835">MKIKGLLIIVICMIGLSGCTSKGFDIERVYQFVEIQSSNGKEIGTIVNSDDLEFFFEEMKFQEWKYIEEKEDFGKCIYKFIAYEFVKDDEEYYIREDPYELYKVDDNYYIIQDSDVISIPKSAGQFLNSIENKITITQPISEDILDNWENRIVNNTDSSYGTKKKTYNDETIVSNITKIVISDEDELDIKIDNKEEITAFIEGLDTDSWSSIDDIPNDAILRRNISAYSFRRRTEEKVLTTMYTIMLYEASNNEYFISETIPDNGTQDRDYIEYYTIPKSVADFILQTE</sequence>
<dbReference type="RefSeq" id="WP_055168894.1">
    <property type="nucleotide sequence ID" value="NZ_CYXX01000009.1"/>
</dbReference>
<dbReference type="EMBL" id="CYXX01000009">
    <property type="protein sequence ID" value="CUN01728.1"/>
    <property type="molecule type" value="Genomic_DNA"/>
</dbReference>
<accession>A0A173TKI9</accession>
<reference evidence="1 2" key="1">
    <citation type="submission" date="2015-09" db="EMBL/GenBank/DDBJ databases">
        <authorList>
            <consortium name="Pathogen Informatics"/>
        </authorList>
    </citation>
    <scope>NUCLEOTIDE SEQUENCE [LARGE SCALE GENOMIC DNA]</scope>
    <source>
        <strain evidence="1 2">2789STDY5608887</strain>
    </source>
</reference>
<protein>
    <submittedName>
        <fullName evidence="1">Uncharacterized protein</fullName>
    </submittedName>
</protein>
<gene>
    <name evidence="1" type="ORF">ERS852444_01517</name>
</gene>
<evidence type="ECO:0000313" key="1">
    <source>
        <dbReference type="EMBL" id="CUN01728.1"/>
    </source>
</evidence>
<evidence type="ECO:0000313" key="2">
    <source>
        <dbReference type="Proteomes" id="UP000095453"/>
    </source>
</evidence>
<name>A0A173TKI9_9FIRM</name>
<dbReference type="Proteomes" id="UP000095453">
    <property type="component" value="Unassembled WGS sequence"/>
</dbReference>
<organism evidence="1 2">
    <name type="scientific">Roseburia inulinivorans</name>
    <dbReference type="NCBI Taxonomy" id="360807"/>
    <lineage>
        <taxon>Bacteria</taxon>
        <taxon>Bacillati</taxon>
        <taxon>Bacillota</taxon>
        <taxon>Clostridia</taxon>
        <taxon>Lachnospirales</taxon>
        <taxon>Lachnospiraceae</taxon>
        <taxon>Roseburia</taxon>
    </lineage>
</organism>